<comment type="caution">
    <text evidence="2">The sequence shown here is derived from an EMBL/GenBank/DDBJ whole genome shotgun (WGS) entry which is preliminary data.</text>
</comment>
<gene>
    <name evidence="2" type="ORF">GCU69_14265</name>
</gene>
<feature type="compositionally biased region" description="Basic and acidic residues" evidence="1">
    <location>
        <begin position="28"/>
        <end position="37"/>
    </location>
</feature>
<protein>
    <submittedName>
        <fullName evidence="2">Uncharacterized protein</fullName>
    </submittedName>
</protein>
<reference evidence="2 3" key="1">
    <citation type="submission" date="2019-10" db="EMBL/GenBank/DDBJ databases">
        <title>Streptomyces tenebrisbrunneis sp.nov., an endogenous actinomycete isolated from of Lycium ruthenicum.</title>
        <authorList>
            <person name="Ma L."/>
        </authorList>
    </citation>
    <scope>NUCLEOTIDE SEQUENCE [LARGE SCALE GENOMIC DNA]</scope>
    <source>
        <strain evidence="2 3">TRM 66187</strain>
    </source>
</reference>
<feature type="compositionally biased region" description="Basic and acidic residues" evidence="1">
    <location>
        <begin position="74"/>
        <end position="99"/>
    </location>
</feature>
<feature type="region of interest" description="Disordered" evidence="1">
    <location>
        <begin position="1"/>
        <end position="105"/>
    </location>
</feature>
<feature type="compositionally biased region" description="Basic and acidic residues" evidence="1">
    <location>
        <begin position="1"/>
        <end position="11"/>
    </location>
</feature>
<keyword evidence="3" id="KW-1185">Reference proteome</keyword>
<feature type="compositionally biased region" description="Polar residues" evidence="1">
    <location>
        <begin position="43"/>
        <end position="56"/>
    </location>
</feature>
<dbReference type="Proteomes" id="UP000621266">
    <property type="component" value="Unassembled WGS sequence"/>
</dbReference>
<dbReference type="EMBL" id="WHPN01000274">
    <property type="protein sequence ID" value="KAF4408431.1"/>
    <property type="molecule type" value="Genomic_DNA"/>
</dbReference>
<evidence type="ECO:0000313" key="2">
    <source>
        <dbReference type="EMBL" id="KAF4408431.1"/>
    </source>
</evidence>
<evidence type="ECO:0000256" key="1">
    <source>
        <dbReference type="SAM" id="MobiDB-lite"/>
    </source>
</evidence>
<organism evidence="2 3">
    <name type="scientific">Streptomyces lycii</name>
    <dbReference type="NCBI Taxonomy" id="2654337"/>
    <lineage>
        <taxon>Bacteria</taxon>
        <taxon>Bacillati</taxon>
        <taxon>Actinomycetota</taxon>
        <taxon>Actinomycetes</taxon>
        <taxon>Kitasatosporales</taxon>
        <taxon>Streptomycetaceae</taxon>
        <taxon>Streptomyces</taxon>
    </lineage>
</organism>
<name>A0ABQ7FHF2_9ACTN</name>
<evidence type="ECO:0000313" key="3">
    <source>
        <dbReference type="Proteomes" id="UP000621266"/>
    </source>
</evidence>
<sequence length="105" mass="10903">MSLWSRLRERLGGAVEPSPTSRGTAEVHSGRPEDTGGRPESGTADQHSSTGTTPNETVVGRASGDDPGYLETGAEARAEGRAEERADNRPGPDSGRGEDGSPTSR</sequence>
<accession>A0ABQ7FHF2</accession>
<proteinExistence type="predicted"/>
<dbReference type="RefSeq" id="WP_143671217.1">
    <property type="nucleotide sequence ID" value="NZ_WHPN01000274.1"/>
</dbReference>